<name>A0A0N1IHY9_LEPSE</name>
<dbReference type="EMBL" id="LJSK01000359">
    <property type="protein sequence ID" value="KPI83542.1"/>
    <property type="molecule type" value="Genomic_DNA"/>
</dbReference>
<dbReference type="Proteomes" id="UP000038009">
    <property type="component" value="Unassembled WGS sequence"/>
</dbReference>
<reference evidence="3 4" key="1">
    <citation type="journal article" date="2015" name="PLoS Pathog.">
        <title>Leptomonas seymouri: Adaptations to the Dixenous Life Cycle Analyzed by Genome Sequencing, Transcriptome Profiling and Co-infection with Leishmania donovani.</title>
        <authorList>
            <person name="Kraeva N."/>
            <person name="Butenko A."/>
            <person name="Hlavacova J."/>
            <person name="Kostygov A."/>
            <person name="Myskova J."/>
            <person name="Grybchuk D."/>
            <person name="Lestinova T."/>
            <person name="Votypka J."/>
            <person name="Volf P."/>
            <person name="Opperdoes F."/>
            <person name="Flegontov P."/>
            <person name="Lukes J."/>
            <person name="Yurchenko V."/>
        </authorList>
    </citation>
    <scope>NUCLEOTIDE SEQUENCE [LARGE SCALE GENOMIC DNA]</scope>
    <source>
        <strain evidence="3 4">ATCC 30220</strain>
    </source>
</reference>
<dbReference type="OMA" id="RDTWMDD"/>
<feature type="domain" description="F-box/LRR-repeat protein 15/At3g58940/PEG3-like LRR" evidence="1">
    <location>
        <begin position="219"/>
        <end position="320"/>
    </location>
</feature>
<dbReference type="VEuPathDB" id="TriTrypDB:Lsey_0359_0070"/>
<organism evidence="3 4">
    <name type="scientific">Leptomonas seymouri</name>
    <dbReference type="NCBI Taxonomy" id="5684"/>
    <lineage>
        <taxon>Eukaryota</taxon>
        <taxon>Discoba</taxon>
        <taxon>Euglenozoa</taxon>
        <taxon>Kinetoplastea</taxon>
        <taxon>Metakinetoplastina</taxon>
        <taxon>Trypanosomatida</taxon>
        <taxon>Trypanosomatidae</taxon>
        <taxon>Leishmaniinae</taxon>
        <taxon>Leptomonas</taxon>
    </lineage>
</organism>
<evidence type="ECO:0008006" key="5">
    <source>
        <dbReference type="Google" id="ProtNLM"/>
    </source>
</evidence>
<dbReference type="InterPro" id="IPR057207">
    <property type="entry name" value="FBXL15_LRR"/>
</dbReference>
<evidence type="ECO:0000313" key="4">
    <source>
        <dbReference type="Proteomes" id="UP000038009"/>
    </source>
</evidence>
<gene>
    <name evidence="3" type="ORF">ABL78_7427</name>
</gene>
<feature type="domain" description="F-box/LRR-repeat protein 15-like leucin rich repeat" evidence="2">
    <location>
        <begin position="367"/>
        <end position="435"/>
    </location>
</feature>
<dbReference type="InterPro" id="IPR055411">
    <property type="entry name" value="LRR_FXL15/At3g58940/PEG3-like"/>
</dbReference>
<proteinExistence type="predicted"/>
<dbReference type="Pfam" id="PF24758">
    <property type="entry name" value="LRR_At5g56370"/>
    <property type="match status" value="1"/>
</dbReference>
<sequence>MPSTLSFPAFMAITSFYDFTSVPLAFISASSAARVAGEMAAFEEFPHRSAELLPGRGVLGLDPRSGERMAAVGDVQQFERTVWWLTRPRSSIDYRPFPLRSVHFCLDSSVESSVDVVARIPLCAATVKSLNLNIRGDQCNHISSLRAISQLVGLRELLMKHTMVSQSSRPLPVNMTDDLHAVFRNLRKLVVGDYYLVQQLPMKGLSCLEEVDLSGTGVNTDVVEAIAGCNRVHSLKLRGCLGIETFAPLGALARLRCLDLSNTRIRDTELRHLCDCCPQLTSLGLYRCDALGNFAPLEQLKQLRCLQVGHTAFRNSDLERVCTLPEVAELNIESCRLIGVFGPLAYLQELCDLDARDTWMDDAGVAAVAQCVKLRRLTLSGCASIISFSPLSQLTRLEHLCLSGCLITDACLSALCTPSVPLHTLFLNGCRALRDFTPLRHLRLVEEVGVCDTAFNDAALQAVAQCSQLTKLHLHICIAVTSLAPLASCAHLHYLGIGGTRFSSRCSEAECATLRERGVQLNHQLFLVSAF</sequence>
<dbReference type="Gene3D" id="3.80.10.10">
    <property type="entry name" value="Ribonuclease Inhibitor"/>
    <property type="match status" value="3"/>
</dbReference>
<evidence type="ECO:0000259" key="2">
    <source>
        <dbReference type="Pfam" id="PF25372"/>
    </source>
</evidence>
<evidence type="ECO:0000313" key="3">
    <source>
        <dbReference type="EMBL" id="KPI83542.1"/>
    </source>
</evidence>
<dbReference type="SUPFAM" id="SSF52058">
    <property type="entry name" value="L domain-like"/>
    <property type="match status" value="1"/>
</dbReference>
<dbReference type="Pfam" id="PF25372">
    <property type="entry name" value="DUF7885"/>
    <property type="match status" value="1"/>
</dbReference>
<dbReference type="AlphaFoldDB" id="A0A0N1IHY9"/>
<keyword evidence="4" id="KW-1185">Reference proteome</keyword>
<dbReference type="PANTHER" id="PTHR12904:SF23">
    <property type="entry name" value="PROTEIN ZER-1 HOMOLOG"/>
    <property type="match status" value="1"/>
</dbReference>
<accession>A0A0N1IHY9</accession>
<protein>
    <recommendedName>
        <fullName evidence="5">Leucine-rich repeat protein (LRRP)</fullName>
    </recommendedName>
</protein>
<comment type="caution">
    <text evidence="3">The sequence shown here is derived from an EMBL/GenBank/DDBJ whole genome shotgun (WGS) entry which is preliminary data.</text>
</comment>
<evidence type="ECO:0000259" key="1">
    <source>
        <dbReference type="Pfam" id="PF24758"/>
    </source>
</evidence>
<dbReference type="InterPro" id="IPR032675">
    <property type="entry name" value="LRR_dom_sf"/>
</dbReference>
<dbReference type="PANTHER" id="PTHR12904">
    <property type="match status" value="1"/>
</dbReference>
<dbReference type="InterPro" id="IPR051341">
    <property type="entry name" value="Zyg-11_UBL_adapter"/>
</dbReference>
<dbReference type="OrthoDB" id="423607at2759"/>